<dbReference type="EMBL" id="CM007657">
    <property type="protein sequence ID" value="ONH97688.1"/>
    <property type="molecule type" value="Genomic_DNA"/>
</dbReference>
<protein>
    <submittedName>
        <fullName evidence="1">Uncharacterized protein</fullName>
    </submittedName>
</protein>
<evidence type="ECO:0000313" key="1">
    <source>
        <dbReference type="EMBL" id="ONH97688.1"/>
    </source>
</evidence>
<proteinExistence type="predicted"/>
<keyword evidence="2" id="KW-1185">Reference proteome</keyword>
<sequence length="149" mass="16964">MTFSVFGLPSQTFPKENRVSFRRSQILFAGSNSADSVIPQPHLLVLLHRLLRPMPTAVAASRISTWVFSTKNYTEKLIFVTKLGLWLVRVLLKENCLASRRIEAIDKDAIYSESNVEHNGWRKVHGARCSDVASLGLHGIFHLSWLWNF</sequence>
<dbReference type="Gramene" id="ONH97688">
    <property type="protein sequence ID" value="ONH97688"/>
    <property type="gene ID" value="PRUPE_7G205100"/>
</dbReference>
<gene>
    <name evidence="1" type="ORF">PRUPE_7G205100</name>
</gene>
<dbReference type="AlphaFoldDB" id="A0A251NEC1"/>
<accession>A0A251NEC1</accession>
<evidence type="ECO:0000313" key="2">
    <source>
        <dbReference type="Proteomes" id="UP000006882"/>
    </source>
</evidence>
<organism evidence="1 2">
    <name type="scientific">Prunus persica</name>
    <name type="common">Peach</name>
    <name type="synonym">Amygdalus persica</name>
    <dbReference type="NCBI Taxonomy" id="3760"/>
    <lineage>
        <taxon>Eukaryota</taxon>
        <taxon>Viridiplantae</taxon>
        <taxon>Streptophyta</taxon>
        <taxon>Embryophyta</taxon>
        <taxon>Tracheophyta</taxon>
        <taxon>Spermatophyta</taxon>
        <taxon>Magnoliopsida</taxon>
        <taxon>eudicotyledons</taxon>
        <taxon>Gunneridae</taxon>
        <taxon>Pentapetalae</taxon>
        <taxon>rosids</taxon>
        <taxon>fabids</taxon>
        <taxon>Rosales</taxon>
        <taxon>Rosaceae</taxon>
        <taxon>Amygdaloideae</taxon>
        <taxon>Amygdaleae</taxon>
        <taxon>Prunus</taxon>
    </lineage>
</organism>
<reference evidence="1 2" key="1">
    <citation type="journal article" date="2013" name="Nat. Genet.">
        <title>The high-quality draft genome of peach (Prunus persica) identifies unique patterns of genetic diversity, domestication and genome evolution.</title>
        <authorList>
            <consortium name="International Peach Genome Initiative"/>
            <person name="Verde I."/>
            <person name="Abbott A.G."/>
            <person name="Scalabrin S."/>
            <person name="Jung S."/>
            <person name="Shu S."/>
            <person name="Marroni F."/>
            <person name="Zhebentyayeva T."/>
            <person name="Dettori M.T."/>
            <person name="Grimwood J."/>
            <person name="Cattonaro F."/>
            <person name="Zuccolo A."/>
            <person name="Rossini L."/>
            <person name="Jenkins J."/>
            <person name="Vendramin E."/>
            <person name="Meisel L.A."/>
            <person name="Decroocq V."/>
            <person name="Sosinski B."/>
            <person name="Prochnik S."/>
            <person name="Mitros T."/>
            <person name="Policriti A."/>
            <person name="Cipriani G."/>
            <person name="Dondini L."/>
            <person name="Ficklin S."/>
            <person name="Goodstein D.M."/>
            <person name="Xuan P."/>
            <person name="Del Fabbro C."/>
            <person name="Aramini V."/>
            <person name="Copetti D."/>
            <person name="Gonzalez S."/>
            <person name="Horner D.S."/>
            <person name="Falchi R."/>
            <person name="Lucas S."/>
            <person name="Mica E."/>
            <person name="Maldonado J."/>
            <person name="Lazzari B."/>
            <person name="Bielenberg D."/>
            <person name="Pirona R."/>
            <person name="Miculan M."/>
            <person name="Barakat A."/>
            <person name="Testolin R."/>
            <person name="Stella A."/>
            <person name="Tartarini S."/>
            <person name="Tonutti P."/>
            <person name="Arus P."/>
            <person name="Orellana A."/>
            <person name="Wells C."/>
            <person name="Main D."/>
            <person name="Vizzotto G."/>
            <person name="Silva H."/>
            <person name="Salamini F."/>
            <person name="Schmutz J."/>
            <person name="Morgante M."/>
            <person name="Rokhsar D.S."/>
        </authorList>
    </citation>
    <scope>NUCLEOTIDE SEQUENCE [LARGE SCALE GENOMIC DNA]</scope>
    <source>
        <strain evidence="2">cv. Nemared</strain>
    </source>
</reference>
<dbReference type="Proteomes" id="UP000006882">
    <property type="component" value="Chromosome G7"/>
</dbReference>
<name>A0A251NEC1_PRUPE</name>